<evidence type="ECO:0000256" key="4">
    <source>
        <dbReference type="ARBA" id="ARBA00022801"/>
    </source>
</evidence>
<comment type="similarity">
    <text evidence="1 7">Belongs to the UPF0758 family.</text>
</comment>
<accession>A0ABV1G3Q5</accession>
<evidence type="ECO:0000313" key="9">
    <source>
        <dbReference type="EMBL" id="MEQ2510023.1"/>
    </source>
</evidence>
<dbReference type="InterPro" id="IPR010994">
    <property type="entry name" value="RuvA_2-like"/>
</dbReference>
<feature type="domain" description="MPN" evidence="8">
    <location>
        <begin position="98"/>
        <end position="220"/>
    </location>
</feature>
<dbReference type="EMBL" id="JBBMFF010000109">
    <property type="protein sequence ID" value="MEQ2510023.1"/>
    <property type="molecule type" value="Genomic_DNA"/>
</dbReference>
<evidence type="ECO:0000256" key="2">
    <source>
        <dbReference type="ARBA" id="ARBA00022670"/>
    </source>
</evidence>
<evidence type="ECO:0000256" key="1">
    <source>
        <dbReference type="ARBA" id="ARBA00010243"/>
    </source>
</evidence>
<dbReference type="SUPFAM" id="SSF47781">
    <property type="entry name" value="RuvA domain 2-like"/>
    <property type="match status" value="1"/>
</dbReference>
<reference evidence="9 10" key="1">
    <citation type="submission" date="2024-03" db="EMBL/GenBank/DDBJ databases">
        <title>Human intestinal bacterial collection.</title>
        <authorList>
            <person name="Pauvert C."/>
            <person name="Hitch T.C.A."/>
            <person name="Clavel T."/>
        </authorList>
    </citation>
    <scope>NUCLEOTIDE SEQUENCE [LARGE SCALE GENOMIC DNA]</scope>
    <source>
        <strain evidence="9 10">CLA-AA-H192</strain>
    </source>
</reference>
<dbReference type="InterPro" id="IPR037518">
    <property type="entry name" value="MPN"/>
</dbReference>
<evidence type="ECO:0000259" key="8">
    <source>
        <dbReference type="PROSITE" id="PS50249"/>
    </source>
</evidence>
<comment type="caution">
    <text evidence="9">The sequence shown here is derived from an EMBL/GenBank/DDBJ whole genome shotgun (WGS) entry which is preliminary data.</text>
</comment>
<dbReference type="Proteomes" id="UP001491552">
    <property type="component" value="Unassembled WGS sequence"/>
</dbReference>
<dbReference type="NCBIfam" id="TIGR00608">
    <property type="entry name" value="radc"/>
    <property type="match status" value="1"/>
</dbReference>
<dbReference type="SUPFAM" id="SSF102712">
    <property type="entry name" value="JAB1/MPN domain"/>
    <property type="match status" value="1"/>
</dbReference>
<protein>
    <submittedName>
        <fullName evidence="9">DNA repair protein RadC</fullName>
    </submittedName>
</protein>
<proteinExistence type="inferred from homology"/>
<keyword evidence="2" id="KW-0645">Protease</keyword>
<keyword evidence="5" id="KW-0862">Zinc</keyword>
<evidence type="ECO:0000313" key="10">
    <source>
        <dbReference type="Proteomes" id="UP001491552"/>
    </source>
</evidence>
<dbReference type="PROSITE" id="PS50249">
    <property type="entry name" value="MPN"/>
    <property type="match status" value="1"/>
</dbReference>
<name>A0ABV1G3Q5_9FIRM</name>
<evidence type="ECO:0000256" key="6">
    <source>
        <dbReference type="ARBA" id="ARBA00023049"/>
    </source>
</evidence>
<dbReference type="PANTHER" id="PTHR30471">
    <property type="entry name" value="DNA REPAIR PROTEIN RADC"/>
    <property type="match status" value="1"/>
</dbReference>
<dbReference type="Gene3D" id="1.10.150.20">
    <property type="entry name" value="5' to 3' exonuclease, C-terminal subdomain"/>
    <property type="match status" value="1"/>
</dbReference>
<organism evidence="9 10">
    <name type="scientific">Faecousia intestinalis</name>
    <dbReference type="NCBI Taxonomy" id="3133167"/>
    <lineage>
        <taxon>Bacteria</taxon>
        <taxon>Bacillati</taxon>
        <taxon>Bacillota</taxon>
        <taxon>Clostridia</taxon>
        <taxon>Eubacteriales</taxon>
        <taxon>Oscillospiraceae</taxon>
        <taxon>Faecousia</taxon>
    </lineage>
</organism>
<dbReference type="Pfam" id="PF04002">
    <property type="entry name" value="RadC"/>
    <property type="match status" value="1"/>
</dbReference>
<keyword evidence="4" id="KW-0378">Hydrolase</keyword>
<keyword evidence="10" id="KW-1185">Reference proteome</keyword>
<evidence type="ECO:0000256" key="5">
    <source>
        <dbReference type="ARBA" id="ARBA00022833"/>
    </source>
</evidence>
<dbReference type="RefSeq" id="WP_349134730.1">
    <property type="nucleotide sequence ID" value="NZ_JBBMFF010000109.1"/>
</dbReference>
<keyword evidence="6" id="KW-0482">Metalloprotease</keyword>
<dbReference type="CDD" id="cd08071">
    <property type="entry name" value="MPN_DUF2466"/>
    <property type="match status" value="1"/>
</dbReference>
<dbReference type="InterPro" id="IPR001405">
    <property type="entry name" value="UPF0758"/>
</dbReference>
<sequence length="221" mass="23884">MDGSTANLLRRFLQRAPDALTDEELLTLLLHAGTGAEEPQALAARLIGQFGSLGAALSASPEELASVEGMDASRALLLRLVTELHRRYYLSRPFSGARLTGTTDFGNFLLPFFYGAREELVYLLALDAAGRLLTCTCLSEGSVNSANVPMRKLMRAALSANASGVVLAHNHPAGIALPSHEDVELTRRLQQALDVVDILLLDHLVIADDDFVSLRDSGYLR</sequence>
<evidence type="ECO:0000256" key="7">
    <source>
        <dbReference type="RuleBase" id="RU003797"/>
    </source>
</evidence>
<dbReference type="InterPro" id="IPR025657">
    <property type="entry name" value="RadC_JAB"/>
</dbReference>
<dbReference type="Gene3D" id="3.40.140.10">
    <property type="entry name" value="Cytidine Deaminase, domain 2"/>
    <property type="match status" value="1"/>
</dbReference>
<dbReference type="Pfam" id="PF20582">
    <property type="entry name" value="UPF0758_N"/>
    <property type="match status" value="1"/>
</dbReference>
<keyword evidence="3" id="KW-0479">Metal-binding</keyword>
<dbReference type="PANTHER" id="PTHR30471:SF3">
    <property type="entry name" value="UPF0758 PROTEIN YEES-RELATED"/>
    <property type="match status" value="1"/>
</dbReference>
<gene>
    <name evidence="9" type="primary">radC</name>
    <name evidence="9" type="ORF">WMO66_01950</name>
</gene>
<evidence type="ECO:0000256" key="3">
    <source>
        <dbReference type="ARBA" id="ARBA00022723"/>
    </source>
</evidence>
<dbReference type="InterPro" id="IPR046778">
    <property type="entry name" value="UPF0758_N"/>
</dbReference>